<reference evidence="17 18" key="2">
    <citation type="submission" date="2019-01" db="EMBL/GenBank/DDBJ databases">
        <title>The decoding of complex shrimp genome reveals the adaptation for benthos swimmer, frequently molting mechanism and breeding impact on genome.</title>
        <authorList>
            <person name="Sun Y."/>
            <person name="Gao Y."/>
            <person name="Yu Y."/>
        </authorList>
    </citation>
    <scope>NUCLEOTIDE SEQUENCE [LARGE SCALE GENOMIC DNA]</scope>
    <source>
        <tissue evidence="17">Muscle</tissue>
    </source>
</reference>
<dbReference type="GO" id="GO:0046872">
    <property type="term" value="F:metal ion binding"/>
    <property type="evidence" value="ECO:0007669"/>
    <property type="project" value="UniProtKB-KW"/>
</dbReference>
<keyword evidence="6 17" id="KW-0418">Kinase</keyword>
<dbReference type="PROSITE" id="PS00107">
    <property type="entry name" value="PROTEIN_KINASE_ATP"/>
    <property type="match status" value="1"/>
</dbReference>
<dbReference type="GO" id="GO:0005524">
    <property type="term" value="F:ATP binding"/>
    <property type="evidence" value="ECO:0007669"/>
    <property type="project" value="UniProtKB-UniRule"/>
</dbReference>
<evidence type="ECO:0000313" key="17">
    <source>
        <dbReference type="EMBL" id="ROT71717.1"/>
    </source>
</evidence>
<protein>
    <recommendedName>
        <fullName evidence="1">non-specific serine/threonine protein kinase</fullName>
        <ecNumber evidence="1">2.7.11.1</ecNumber>
    </recommendedName>
</protein>
<dbReference type="InterPro" id="IPR050339">
    <property type="entry name" value="CC_SR_Kinase"/>
</dbReference>
<keyword evidence="5 13" id="KW-0547">Nucleotide-binding</keyword>
<dbReference type="EMBL" id="QCYY01002259">
    <property type="protein sequence ID" value="ROT71717.1"/>
    <property type="molecule type" value="Genomic_DNA"/>
</dbReference>
<dbReference type="PROSITE" id="PS50011">
    <property type="entry name" value="PROTEIN_KINASE_DOM"/>
    <property type="match status" value="1"/>
</dbReference>
<keyword evidence="2" id="KW-0723">Serine/threonine-protein kinase</keyword>
<keyword evidence="15" id="KW-0472">Membrane</keyword>
<evidence type="ECO:0000256" key="12">
    <source>
        <dbReference type="ARBA" id="ARBA00048679"/>
    </source>
</evidence>
<evidence type="ECO:0000256" key="3">
    <source>
        <dbReference type="ARBA" id="ARBA00022679"/>
    </source>
</evidence>
<dbReference type="GO" id="GO:0004674">
    <property type="term" value="F:protein serine/threonine kinase activity"/>
    <property type="evidence" value="ECO:0007669"/>
    <property type="project" value="UniProtKB-KW"/>
</dbReference>
<comment type="catalytic activity">
    <reaction evidence="11">
        <text>L-threonyl-[protein] + ATP = O-phospho-L-threonyl-[protein] + ADP + H(+)</text>
        <dbReference type="Rhea" id="RHEA:46608"/>
        <dbReference type="Rhea" id="RHEA-COMP:11060"/>
        <dbReference type="Rhea" id="RHEA-COMP:11605"/>
        <dbReference type="ChEBI" id="CHEBI:15378"/>
        <dbReference type="ChEBI" id="CHEBI:30013"/>
        <dbReference type="ChEBI" id="CHEBI:30616"/>
        <dbReference type="ChEBI" id="CHEBI:61977"/>
        <dbReference type="ChEBI" id="CHEBI:456216"/>
        <dbReference type="EC" id="2.7.11.1"/>
    </reaction>
</comment>
<dbReference type="EC" id="2.7.11.1" evidence="1"/>
<evidence type="ECO:0000256" key="1">
    <source>
        <dbReference type="ARBA" id="ARBA00012513"/>
    </source>
</evidence>
<dbReference type="InterPro" id="IPR008271">
    <property type="entry name" value="Ser/Thr_kinase_AS"/>
</dbReference>
<keyword evidence="18" id="KW-1185">Reference proteome</keyword>
<feature type="domain" description="Protein kinase" evidence="16">
    <location>
        <begin position="95"/>
        <end position="329"/>
    </location>
</feature>
<dbReference type="Proteomes" id="UP000283509">
    <property type="component" value="Unassembled WGS sequence"/>
</dbReference>
<dbReference type="PANTHER" id="PTHR11042:SF183">
    <property type="entry name" value="MEMBRANE-ASSOCIATED TYROSINE- AND THREONINE-SPECIFIC CDC2-INHIBITORY KINASE"/>
    <property type="match status" value="1"/>
</dbReference>
<dbReference type="GO" id="GO:0005737">
    <property type="term" value="C:cytoplasm"/>
    <property type="evidence" value="ECO:0007669"/>
    <property type="project" value="TreeGrafter"/>
</dbReference>
<evidence type="ECO:0000313" key="18">
    <source>
        <dbReference type="Proteomes" id="UP000283509"/>
    </source>
</evidence>
<gene>
    <name evidence="17" type="ORF">C7M84_009960</name>
</gene>
<dbReference type="PANTHER" id="PTHR11042">
    <property type="entry name" value="EUKARYOTIC TRANSLATION INITIATION FACTOR 2-ALPHA KINASE EIF2-ALPHA KINASE -RELATED"/>
    <property type="match status" value="1"/>
</dbReference>
<dbReference type="InterPro" id="IPR011009">
    <property type="entry name" value="Kinase-like_dom_sf"/>
</dbReference>
<dbReference type="Pfam" id="PF00069">
    <property type="entry name" value="Pkinase"/>
    <property type="match status" value="1"/>
</dbReference>
<dbReference type="SUPFAM" id="SSF56112">
    <property type="entry name" value="Protein kinase-like (PK-like)"/>
    <property type="match status" value="1"/>
</dbReference>
<evidence type="ECO:0000256" key="9">
    <source>
        <dbReference type="ARBA" id="ARBA00023306"/>
    </source>
</evidence>
<evidence type="ECO:0000256" key="10">
    <source>
        <dbReference type="ARBA" id="ARBA00037982"/>
    </source>
</evidence>
<feature type="compositionally biased region" description="Polar residues" evidence="14">
    <location>
        <begin position="497"/>
        <end position="508"/>
    </location>
</feature>
<organism evidence="17 18">
    <name type="scientific">Penaeus vannamei</name>
    <name type="common">Whiteleg shrimp</name>
    <name type="synonym">Litopenaeus vannamei</name>
    <dbReference type="NCBI Taxonomy" id="6689"/>
    <lineage>
        <taxon>Eukaryota</taxon>
        <taxon>Metazoa</taxon>
        <taxon>Ecdysozoa</taxon>
        <taxon>Arthropoda</taxon>
        <taxon>Crustacea</taxon>
        <taxon>Multicrustacea</taxon>
        <taxon>Malacostraca</taxon>
        <taxon>Eumalacostraca</taxon>
        <taxon>Eucarida</taxon>
        <taxon>Decapoda</taxon>
        <taxon>Dendrobranchiata</taxon>
        <taxon>Penaeoidea</taxon>
        <taxon>Penaeidae</taxon>
        <taxon>Penaeus</taxon>
    </lineage>
</organism>
<accession>A0A423T5F4</accession>
<keyword evidence="15" id="KW-0812">Transmembrane</keyword>
<evidence type="ECO:0000256" key="6">
    <source>
        <dbReference type="ARBA" id="ARBA00022777"/>
    </source>
</evidence>
<feature type="binding site" evidence="13">
    <location>
        <position position="124"/>
    </location>
    <ligand>
        <name>ATP</name>
        <dbReference type="ChEBI" id="CHEBI:30616"/>
    </ligand>
</feature>
<feature type="region of interest" description="Disordered" evidence="14">
    <location>
        <begin position="497"/>
        <end position="519"/>
    </location>
</feature>
<keyword evidence="15" id="KW-1133">Transmembrane helix</keyword>
<evidence type="ECO:0000256" key="14">
    <source>
        <dbReference type="SAM" id="MobiDB-lite"/>
    </source>
</evidence>
<dbReference type="GO" id="GO:0005634">
    <property type="term" value="C:nucleus"/>
    <property type="evidence" value="ECO:0007669"/>
    <property type="project" value="TreeGrafter"/>
</dbReference>
<dbReference type="InterPro" id="IPR017441">
    <property type="entry name" value="Protein_kinase_ATP_BS"/>
</dbReference>
<dbReference type="GO" id="GO:0110031">
    <property type="term" value="P:negative regulation of G2/MI transition of meiotic cell cycle"/>
    <property type="evidence" value="ECO:0007669"/>
    <property type="project" value="TreeGrafter"/>
</dbReference>
<comment type="caution">
    <text evidence="17">The sequence shown here is derived from an EMBL/GenBank/DDBJ whole genome shotgun (WGS) entry which is preliminary data.</text>
</comment>
<keyword evidence="7 13" id="KW-0067">ATP-binding</keyword>
<comment type="catalytic activity">
    <reaction evidence="12">
        <text>L-seryl-[protein] + ATP = O-phospho-L-seryl-[protein] + ADP + H(+)</text>
        <dbReference type="Rhea" id="RHEA:17989"/>
        <dbReference type="Rhea" id="RHEA-COMP:9863"/>
        <dbReference type="Rhea" id="RHEA-COMP:11604"/>
        <dbReference type="ChEBI" id="CHEBI:15378"/>
        <dbReference type="ChEBI" id="CHEBI:29999"/>
        <dbReference type="ChEBI" id="CHEBI:30616"/>
        <dbReference type="ChEBI" id="CHEBI:83421"/>
        <dbReference type="ChEBI" id="CHEBI:456216"/>
        <dbReference type="EC" id="2.7.11.1"/>
    </reaction>
</comment>
<dbReference type="PROSITE" id="PS00108">
    <property type="entry name" value="PROTEIN_KINASE_ST"/>
    <property type="match status" value="1"/>
</dbReference>
<evidence type="ECO:0000256" key="11">
    <source>
        <dbReference type="ARBA" id="ARBA00047899"/>
    </source>
</evidence>
<dbReference type="InterPro" id="IPR000719">
    <property type="entry name" value="Prot_kinase_dom"/>
</dbReference>
<evidence type="ECO:0000256" key="2">
    <source>
        <dbReference type="ARBA" id="ARBA00022527"/>
    </source>
</evidence>
<dbReference type="Gene3D" id="3.30.200.20">
    <property type="entry name" value="Phosphorylase Kinase, domain 1"/>
    <property type="match status" value="1"/>
</dbReference>
<evidence type="ECO:0000256" key="7">
    <source>
        <dbReference type="ARBA" id="ARBA00022840"/>
    </source>
</evidence>
<keyword evidence="3" id="KW-0808">Transferase</keyword>
<dbReference type="GO" id="GO:0051321">
    <property type="term" value="P:meiotic cell cycle"/>
    <property type="evidence" value="ECO:0007669"/>
    <property type="project" value="TreeGrafter"/>
</dbReference>
<comment type="similarity">
    <text evidence="10">Belongs to the protein kinase superfamily. Ser/Thr protein kinase family. GCN2 subfamily.</text>
</comment>
<dbReference type="FunFam" id="3.30.200.20:FF:000280">
    <property type="entry name" value="membrane-associated tyrosine- and threonine-specific cdc2-inhibitory kinase"/>
    <property type="match status" value="1"/>
</dbReference>
<evidence type="ECO:0000256" key="4">
    <source>
        <dbReference type="ARBA" id="ARBA00022723"/>
    </source>
</evidence>
<dbReference type="AlphaFoldDB" id="A0A423T5F4"/>
<feature type="transmembrane region" description="Helical" evidence="15">
    <location>
        <begin position="352"/>
        <end position="371"/>
    </location>
</feature>
<dbReference type="STRING" id="6689.A0A423T5F4"/>
<evidence type="ECO:0000256" key="8">
    <source>
        <dbReference type="ARBA" id="ARBA00022842"/>
    </source>
</evidence>
<evidence type="ECO:0000256" key="15">
    <source>
        <dbReference type="SAM" id="Phobius"/>
    </source>
</evidence>
<feature type="compositionally biased region" description="Polar residues" evidence="14">
    <location>
        <begin position="382"/>
        <end position="396"/>
    </location>
</feature>
<dbReference type="SMART" id="SM00220">
    <property type="entry name" value="S_TKc"/>
    <property type="match status" value="1"/>
</dbReference>
<evidence type="ECO:0000259" key="16">
    <source>
        <dbReference type="PROSITE" id="PS50011"/>
    </source>
</evidence>
<reference evidence="17 18" key="1">
    <citation type="submission" date="2018-04" db="EMBL/GenBank/DDBJ databases">
        <authorList>
            <person name="Zhang X."/>
            <person name="Yuan J."/>
            <person name="Li F."/>
            <person name="Xiang J."/>
        </authorList>
    </citation>
    <scope>NUCLEOTIDE SEQUENCE [LARGE SCALE GENOMIC DNA]</scope>
    <source>
        <tissue evidence="17">Muscle</tissue>
    </source>
</reference>
<keyword evidence="9" id="KW-0131">Cell cycle</keyword>
<keyword evidence="8" id="KW-0460">Magnesium</keyword>
<evidence type="ECO:0000256" key="5">
    <source>
        <dbReference type="ARBA" id="ARBA00022741"/>
    </source>
</evidence>
<evidence type="ECO:0000256" key="13">
    <source>
        <dbReference type="PROSITE-ProRule" id="PRU10141"/>
    </source>
</evidence>
<feature type="region of interest" description="Disordered" evidence="14">
    <location>
        <begin position="377"/>
        <end position="400"/>
    </location>
</feature>
<keyword evidence="4" id="KW-0479">Metal-binding</keyword>
<dbReference type="Gene3D" id="1.10.510.10">
    <property type="entry name" value="Transferase(Phosphotransferase) domain 1"/>
    <property type="match status" value="1"/>
</dbReference>
<sequence length="541" mass="61619">MILVGGNDTSFQRPAPVFVPEHRTLSTKKSRGTPKFAPPPKAPVKSCPVTRIFPRISDYDRPQPVSFRDDSDTSFIVQSPLYSAEKTALYFEQCYAIEEKLGVGSFGEVYRVRSKEDGRQYACKRTLLRFRGEGDRRRRMEEVQKHEKLPKHKNCVEFYRAWEERQHLYLLTEVCRTSLADMAEDRHDLPESVVWDYLVDLLQGVSHLHKHHLVHMDIKPENIFIGYDGLCKLGDFGLVIETSQEYFEVMNLQFGASADIFSLGMTVLELATDLDLPKQGDMWQSLRAGQVASCAYSLSSDLQAVLTGLLRPDPSERLTADQALSLPVIRRILLRKRVKDIFRISLMKAKGFLLRIWLYVMSFFAFVALPITRLRKRRRSSGDSPNKSRMNNSDSDFTMGFSDEEGLDDHSLAQPLSDISTSSSETNQFLSNKGFGNSTPIISHFKKRPDFFEGSPSIRNSCNASPRIDDSPTFIRRRITLPRTGRPFTQRLNESTSFNSSMANTPSPHRNVVEQEEPAQPLNLTSRNLIDLFNAAESDEE</sequence>
<proteinExistence type="inferred from homology"/>
<name>A0A423T5F4_PENVA</name>
<dbReference type="OrthoDB" id="5337378at2759"/>